<sequence>MERIIRSTCLFTLTFHLVSVTSTYRIHGRTLEDVLDDNQPMGNIPDIRSLRRDDTYYRTGDGPRAQTVGDDPLHDVLRLAEYKNLRHAFLTLLKQVSKEELAIEEKYFSLLELFKAENSDVNSEISKYSDYQSNYLAGNGKPEKRSHRKRSAFDSIGHSGDFTTIGDRFSGPSSSKSREFTFENLLPLLLRMQKEKRLPS</sequence>
<feature type="chain" id="PRO_5044856764" evidence="2">
    <location>
        <begin position="24"/>
        <end position="200"/>
    </location>
</feature>
<name>A0ABD3VKF8_SINWO</name>
<keyword evidence="4" id="KW-1185">Reference proteome</keyword>
<evidence type="ECO:0000313" key="3">
    <source>
        <dbReference type="EMBL" id="KAL3862067.1"/>
    </source>
</evidence>
<gene>
    <name evidence="3" type="ORF">ACJMK2_008062</name>
</gene>
<evidence type="ECO:0000313" key="4">
    <source>
        <dbReference type="Proteomes" id="UP001634394"/>
    </source>
</evidence>
<evidence type="ECO:0000256" key="2">
    <source>
        <dbReference type="SAM" id="SignalP"/>
    </source>
</evidence>
<proteinExistence type="predicted"/>
<accession>A0ABD3VKF8</accession>
<protein>
    <submittedName>
        <fullName evidence="3">Uncharacterized protein</fullName>
    </submittedName>
</protein>
<feature type="region of interest" description="Disordered" evidence="1">
    <location>
        <begin position="137"/>
        <end position="177"/>
    </location>
</feature>
<comment type="caution">
    <text evidence="3">The sequence shown here is derived from an EMBL/GenBank/DDBJ whole genome shotgun (WGS) entry which is preliminary data.</text>
</comment>
<reference evidence="3 4" key="1">
    <citation type="submission" date="2024-11" db="EMBL/GenBank/DDBJ databases">
        <title>Chromosome-level genome assembly of the freshwater bivalve Anodonta woodiana.</title>
        <authorList>
            <person name="Chen X."/>
        </authorList>
    </citation>
    <scope>NUCLEOTIDE SEQUENCE [LARGE SCALE GENOMIC DNA]</scope>
    <source>
        <strain evidence="3">MN2024</strain>
        <tissue evidence="3">Gills</tissue>
    </source>
</reference>
<feature type="signal peptide" evidence="2">
    <location>
        <begin position="1"/>
        <end position="23"/>
    </location>
</feature>
<evidence type="ECO:0000256" key="1">
    <source>
        <dbReference type="SAM" id="MobiDB-lite"/>
    </source>
</evidence>
<dbReference type="AlphaFoldDB" id="A0ABD3VKF8"/>
<keyword evidence="2" id="KW-0732">Signal</keyword>
<dbReference type="Proteomes" id="UP001634394">
    <property type="component" value="Unassembled WGS sequence"/>
</dbReference>
<organism evidence="3 4">
    <name type="scientific">Sinanodonta woodiana</name>
    <name type="common">Chinese pond mussel</name>
    <name type="synonym">Anodonta woodiana</name>
    <dbReference type="NCBI Taxonomy" id="1069815"/>
    <lineage>
        <taxon>Eukaryota</taxon>
        <taxon>Metazoa</taxon>
        <taxon>Spiralia</taxon>
        <taxon>Lophotrochozoa</taxon>
        <taxon>Mollusca</taxon>
        <taxon>Bivalvia</taxon>
        <taxon>Autobranchia</taxon>
        <taxon>Heteroconchia</taxon>
        <taxon>Palaeoheterodonta</taxon>
        <taxon>Unionida</taxon>
        <taxon>Unionoidea</taxon>
        <taxon>Unionidae</taxon>
        <taxon>Unioninae</taxon>
        <taxon>Sinanodonta</taxon>
    </lineage>
</organism>
<dbReference type="EMBL" id="JBJQND010000011">
    <property type="protein sequence ID" value="KAL3862067.1"/>
    <property type="molecule type" value="Genomic_DNA"/>
</dbReference>